<sequence length="193" mass="21982">MKAVQCPICYDPCYDPVQTRCGHKYCRPCLSQWTAEGHTSCPTCRGFITPPKTDPELASPSLGRYVAIHFLLGLHWLNPYGIGLWYYGGCHGFGLLALLPLMCWSGRFDDVISTWWDLVVHALIILVTASIAIQLLWSLGLYYTLDWIAVSFCVCFLAQVIWHRLVCPIRYNPFEQYGHTKAVQIRPRVSQRG</sequence>
<accession>W4GG44</accession>
<dbReference type="InterPro" id="IPR001841">
    <property type="entry name" value="Znf_RING"/>
</dbReference>
<dbReference type="AlphaFoldDB" id="W4GG44"/>
<keyword evidence="3" id="KW-0862">Zinc</keyword>
<gene>
    <name evidence="7" type="ORF">H257_08183</name>
</gene>
<evidence type="ECO:0000256" key="2">
    <source>
        <dbReference type="ARBA" id="ARBA00022771"/>
    </source>
</evidence>
<reference evidence="7" key="1">
    <citation type="submission" date="2013-12" db="EMBL/GenBank/DDBJ databases">
        <title>The Genome Sequence of Aphanomyces astaci APO3.</title>
        <authorList>
            <consortium name="The Broad Institute Genomics Platform"/>
            <person name="Russ C."/>
            <person name="Tyler B."/>
            <person name="van West P."/>
            <person name="Dieguez-Uribeondo J."/>
            <person name="Young S.K."/>
            <person name="Zeng Q."/>
            <person name="Gargeya S."/>
            <person name="Fitzgerald M."/>
            <person name="Abouelleil A."/>
            <person name="Alvarado L."/>
            <person name="Chapman S.B."/>
            <person name="Gainer-Dewar J."/>
            <person name="Goldberg J."/>
            <person name="Griggs A."/>
            <person name="Gujja S."/>
            <person name="Hansen M."/>
            <person name="Howarth C."/>
            <person name="Imamovic A."/>
            <person name="Ireland A."/>
            <person name="Larimer J."/>
            <person name="McCowan C."/>
            <person name="Murphy C."/>
            <person name="Pearson M."/>
            <person name="Poon T.W."/>
            <person name="Priest M."/>
            <person name="Roberts A."/>
            <person name="Saif S."/>
            <person name="Shea T."/>
            <person name="Sykes S."/>
            <person name="Wortman J."/>
            <person name="Nusbaum C."/>
            <person name="Birren B."/>
        </authorList>
    </citation>
    <scope>NUCLEOTIDE SEQUENCE [LARGE SCALE GENOMIC DNA]</scope>
    <source>
        <strain evidence="7">APO3</strain>
    </source>
</reference>
<dbReference type="PROSITE" id="PS00518">
    <property type="entry name" value="ZF_RING_1"/>
    <property type="match status" value="1"/>
</dbReference>
<evidence type="ECO:0000256" key="1">
    <source>
        <dbReference type="ARBA" id="ARBA00022723"/>
    </source>
</evidence>
<dbReference type="SMART" id="SM00184">
    <property type="entry name" value="RING"/>
    <property type="match status" value="1"/>
</dbReference>
<keyword evidence="5" id="KW-0472">Membrane</keyword>
<protein>
    <recommendedName>
        <fullName evidence="6">RING-type domain-containing protein</fullName>
    </recommendedName>
</protein>
<dbReference type="SUPFAM" id="SSF57850">
    <property type="entry name" value="RING/U-box"/>
    <property type="match status" value="1"/>
</dbReference>
<dbReference type="OrthoDB" id="6105938at2759"/>
<dbReference type="PROSITE" id="PS50089">
    <property type="entry name" value="ZF_RING_2"/>
    <property type="match status" value="1"/>
</dbReference>
<dbReference type="RefSeq" id="XP_009832280.1">
    <property type="nucleotide sequence ID" value="XM_009833978.1"/>
</dbReference>
<dbReference type="InterPro" id="IPR013083">
    <property type="entry name" value="Znf_RING/FYVE/PHD"/>
</dbReference>
<dbReference type="STRING" id="112090.W4GG44"/>
<evidence type="ECO:0000256" key="4">
    <source>
        <dbReference type="PROSITE-ProRule" id="PRU00175"/>
    </source>
</evidence>
<name>W4GG44_APHAT</name>
<evidence type="ECO:0000256" key="5">
    <source>
        <dbReference type="SAM" id="Phobius"/>
    </source>
</evidence>
<evidence type="ECO:0000259" key="6">
    <source>
        <dbReference type="PROSITE" id="PS50089"/>
    </source>
</evidence>
<feature type="domain" description="RING-type" evidence="6">
    <location>
        <begin position="6"/>
        <end position="45"/>
    </location>
</feature>
<dbReference type="VEuPathDB" id="FungiDB:H257_08183"/>
<keyword evidence="5" id="KW-1133">Transmembrane helix</keyword>
<organism evidence="7">
    <name type="scientific">Aphanomyces astaci</name>
    <name type="common">Crayfish plague agent</name>
    <dbReference type="NCBI Taxonomy" id="112090"/>
    <lineage>
        <taxon>Eukaryota</taxon>
        <taxon>Sar</taxon>
        <taxon>Stramenopiles</taxon>
        <taxon>Oomycota</taxon>
        <taxon>Saprolegniomycetes</taxon>
        <taxon>Saprolegniales</taxon>
        <taxon>Verrucalvaceae</taxon>
        <taxon>Aphanomyces</taxon>
    </lineage>
</organism>
<dbReference type="PANTHER" id="PTHR23327">
    <property type="entry name" value="RING FINGER PROTEIN 127"/>
    <property type="match status" value="1"/>
</dbReference>
<feature type="transmembrane region" description="Helical" evidence="5">
    <location>
        <begin position="84"/>
        <end position="103"/>
    </location>
</feature>
<evidence type="ECO:0000313" key="7">
    <source>
        <dbReference type="EMBL" id="ETV77943.1"/>
    </source>
</evidence>
<dbReference type="Gene3D" id="3.30.40.10">
    <property type="entry name" value="Zinc/RING finger domain, C3HC4 (zinc finger)"/>
    <property type="match status" value="1"/>
</dbReference>
<dbReference type="Pfam" id="PF00097">
    <property type="entry name" value="zf-C3HC4"/>
    <property type="match status" value="1"/>
</dbReference>
<dbReference type="GeneID" id="20810179"/>
<dbReference type="GO" id="GO:0008270">
    <property type="term" value="F:zinc ion binding"/>
    <property type="evidence" value="ECO:0007669"/>
    <property type="project" value="UniProtKB-KW"/>
</dbReference>
<dbReference type="InterPro" id="IPR018957">
    <property type="entry name" value="Znf_C3HC4_RING-type"/>
</dbReference>
<dbReference type="EMBL" id="KI913131">
    <property type="protein sequence ID" value="ETV77943.1"/>
    <property type="molecule type" value="Genomic_DNA"/>
</dbReference>
<keyword evidence="5" id="KW-0812">Transmembrane</keyword>
<evidence type="ECO:0000256" key="3">
    <source>
        <dbReference type="ARBA" id="ARBA00022833"/>
    </source>
</evidence>
<keyword evidence="1" id="KW-0479">Metal-binding</keyword>
<feature type="transmembrane region" description="Helical" evidence="5">
    <location>
        <begin position="143"/>
        <end position="162"/>
    </location>
</feature>
<keyword evidence="2 4" id="KW-0863">Zinc-finger</keyword>
<feature type="transmembrane region" description="Helical" evidence="5">
    <location>
        <begin position="115"/>
        <end position="137"/>
    </location>
</feature>
<dbReference type="InterPro" id="IPR017907">
    <property type="entry name" value="Znf_RING_CS"/>
</dbReference>
<proteinExistence type="predicted"/>